<sequence length="54" mass="5807">MSTALEIPMILVGRVDPCGDHPGHDAEPAAAQPDPEPAASHRLRWARARDTPEP</sequence>
<accession>A0ABV8E0M4</accession>
<feature type="compositionally biased region" description="Basic and acidic residues" evidence="1">
    <location>
        <begin position="17"/>
        <end position="27"/>
    </location>
</feature>
<name>A0ABV8E0M4_9NOCA</name>
<reference evidence="3" key="1">
    <citation type="journal article" date="2019" name="Int. J. Syst. Evol. Microbiol.">
        <title>The Global Catalogue of Microorganisms (GCM) 10K type strain sequencing project: providing services to taxonomists for standard genome sequencing and annotation.</title>
        <authorList>
            <consortium name="The Broad Institute Genomics Platform"/>
            <consortium name="The Broad Institute Genome Sequencing Center for Infectious Disease"/>
            <person name="Wu L."/>
            <person name="Ma J."/>
        </authorList>
    </citation>
    <scope>NUCLEOTIDE SEQUENCE [LARGE SCALE GENOMIC DNA]</scope>
    <source>
        <strain evidence="3">CGMCC 4.7330</strain>
    </source>
</reference>
<gene>
    <name evidence="2" type="ORF">ACFO0B_24075</name>
</gene>
<dbReference type="Proteomes" id="UP001595696">
    <property type="component" value="Unassembled WGS sequence"/>
</dbReference>
<evidence type="ECO:0000256" key="1">
    <source>
        <dbReference type="SAM" id="MobiDB-lite"/>
    </source>
</evidence>
<keyword evidence="3" id="KW-1185">Reference proteome</keyword>
<dbReference type="RefSeq" id="WP_378614834.1">
    <property type="nucleotide sequence ID" value="NZ_JBHSAX010000019.1"/>
</dbReference>
<protein>
    <submittedName>
        <fullName evidence="2">Uncharacterized protein</fullName>
    </submittedName>
</protein>
<organism evidence="2 3">
    <name type="scientific">Nocardia jiangsuensis</name>
    <dbReference type="NCBI Taxonomy" id="1691563"/>
    <lineage>
        <taxon>Bacteria</taxon>
        <taxon>Bacillati</taxon>
        <taxon>Actinomycetota</taxon>
        <taxon>Actinomycetes</taxon>
        <taxon>Mycobacteriales</taxon>
        <taxon>Nocardiaceae</taxon>
        <taxon>Nocardia</taxon>
    </lineage>
</organism>
<feature type="region of interest" description="Disordered" evidence="1">
    <location>
        <begin position="16"/>
        <end position="54"/>
    </location>
</feature>
<evidence type="ECO:0000313" key="3">
    <source>
        <dbReference type="Proteomes" id="UP001595696"/>
    </source>
</evidence>
<evidence type="ECO:0000313" key="2">
    <source>
        <dbReference type="EMBL" id="MFC3965077.1"/>
    </source>
</evidence>
<proteinExistence type="predicted"/>
<comment type="caution">
    <text evidence="2">The sequence shown here is derived from an EMBL/GenBank/DDBJ whole genome shotgun (WGS) entry which is preliminary data.</text>
</comment>
<dbReference type="EMBL" id="JBHSAX010000019">
    <property type="protein sequence ID" value="MFC3965077.1"/>
    <property type="molecule type" value="Genomic_DNA"/>
</dbReference>